<dbReference type="KEGG" id="psoj:PHYSODRAFT_470662"/>
<reference evidence="1 2" key="1">
    <citation type="journal article" date="2006" name="Science">
        <title>Phytophthora genome sequences uncover evolutionary origins and mechanisms of pathogenesis.</title>
        <authorList>
            <person name="Tyler B.M."/>
            <person name="Tripathy S."/>
            <person name="Zhang X."/>
            <person name="Dehal P."/>
            <person name="Jiang R.H."/>
            <person name="Aerts A."/>
            <person name="Arredondo F.D."/>
            <person name="Baxter L."/>
            <person name="Bensasson D."/>
            <person name="Beynon J.L."/>
            <person name="Chapman J."/>
            <person name="Damasceno C.M."/>
            <person name="Dorrance A.E."/>
            <person name="Dou D."/>
            <person name="Dickerman A.W."/>
            <person name="Dubchak I.L."/>
            <person name="Garbelotto M."/>
            <person name="Gijzen M."/>
            <person name="Gordon S.G."/>
            <person name="Govers F."/>
            <person name="Grunwald N.J."/>
            <person name="Huang W."/>
            <person name="Ivors K.L."/>
            <person name="Jones R.W."/>
            <person name="Kamoun S."/>
            <person name="Krampis K."/>
            <person name="Lamour K.H."/>
            <person name="Lee M.K."/>
            <person name="McDonald W.H."/>
            <person name="Medina M."/>
            <person name="Meijer H.J."/>
            <person name="Nordberg E.K."/>
            <person name="Maclean D.J."/>
            <person name="Ospina-Giraldo M.D."/>
            <person name="Morris P.F."/>
            <person name="Phuntumart V."/>
            <person name="Putnam N.H."/>
            <person name="Rash S."/>
            <person name="Rose J.K."/>
            <person name="Sakihama Y."/>
            <person name="Salamov A.A."/>
            <person name="Savidor A."/>
            <person name="Scheuring C.F."/>
            <person name="Smith B.M."/>
            <person name="Sobral B.W."/>
            <person name="Terry A."/>
            <person name="Torto-Alalibo T.A."/>
            <person name="Win J."/>
            <person name="Xu Z."/>
            <person name="Zhang H."/>
            <person name="Grigoriev I.V."/>
            <person name="Rokhsar D.S."/>
            <person name="Boore J.L."/>
        </authorList>
    </citation>
    <scope>NUCLEOTIDE SEQUENCE [LARGE SCALE GENOMIC DNA]</scope>
    <source>
        <strain evidence="1 2">P6497</strain>
    </source>
</reference>
<dbReference type="Gene3D" id="1.10.443.20">
    <property type="entry name" value="Centromere DNA-binding protein complex CBF3 subunit, domain 2"/>
    <property type="match status" value="1"/>
</dbReference>
<accession>G4YIE5</accession>
<dbReference type="AlphaFoldDB" id="G4YIE5"/>
<feature type="non-terminal residue" evidence="1">
    <location>
        <position position="1"/>
    </location>
</feature>
<keyword evidence="2" id="KW-1185">Reference proteome</keyword>
<dbReference type="RefSeq" id="XP_009515023.1">
    <property type="nucleotide sequence ID" value="XM_009516728.1"/>
</dbReference>
<organism evidence="1 2">
    <name type="scientific">Phytophthora sojae (strain P6497)</name>
    <name type="common">Soybean stem and root rot agent</name>
    <name type="synonym">Phytophthora megasperma f. sp. glycines</name>
    <dbReference type="NCBI Taxonomy" id="1094619"/>
    <lineage>
        <taxon>Eukaryota</taxon>
        <taxon>Sar</taxon>
        <taxon>Stramenopiles</taxon>
        <taxon>Oomycota</taxon>
        <taxon>Peronosporomycetes</taxon>
        <taxon>Peronosporales</taxon>
        <taxon>Peronosporaceae</taxon>
        <taxon>Phytophthora</taxon>
    </lineage>
</organism>
<evidence type="ECO:0008006" key="3">
    <source>
        <dbReference type="Google" id="ProtNLM"/>
    </source>
</evidence>
<name>G4YIE5_PHYSP</name>
<protein>
    <recommendedName>
        <fullName evidence="3">Ndc10 domain-containing protein</fullName>
    </recommendedName>
</protein>
<evidence type="ECO:0000313" key="2">
    <source>
        <dbReference type="Proteomes" id="UP000002640"/>
    </source>
</evidence>
<dbReference type="STRING" id="1094619.G4YIE5"/>
<dbReference type="InterPro" id="IPR038279">
    <property type="entry name" value="Ndc10_dom2_sf"/>
</dbReference>
<dbReference type="GeneID" id="20653985"/>
<dbReference type="EMBL" id="JH159151">
    <property type="protein sequence ID" value="EGZ27748.1"/>
    <property type="molecule type" value="Genomic_DNA"/>
</dbReference>
<dbReference type="InParanoid" id="G4YIE5"/>
<dbReference type="GO" id="GO:0003677">
    <property type="term" value="F:DNA binding"/>
    <property type="evidence" value="ECO:0007669"/>
    <property type="project" value="InterPro"/>
</dbReference>
<dbReference type="OMA" id="IHFLCHA"/>
<evidence type="ECO:0000313" key="1">
    <source>
        <dbReference type="EMBL" id="EGZ27748.1"/>
    </source>
</evidence>
<gene>
    <name evidence="1" type="ORF">PHYSODRAFT_470662</name>
</gene>
<dbReference type="Proteomes" id="UP000002640">
    <property type="component" value="Unassembled WGS sequence"/>
</dbReference>
<sequence>AYAPEQREFKSWCDRKGFHETTRYQVTASKLHLFLQDEVVDREVRRAKQREYVDRGAGSLLNGYCTTDDLVAISRYYMNLNTGCDLRDRMIHFLCHACLLRSEATRNLELSDLFSVILEHEGYTDCRALVMIMEQGKTNPFGRREFGSCIHHRNVDQKNGTTSTYSSQAKAPLLH</sequence>
<proteinExistence type="predicted"/>